<dbReference type="Proteomes" id="UP001469553">
    <property type="component" value="Unassembled WGS sequence"/>
</dbReference>
<protein>
    <submittedName>
        <fullName evidence="1">Uncharacterized protein</fullName>
    </submittedName>
</protein>
<comment type="caution">
    <text evidence="1">The sequence shown here is derived from an EMBL/GenBank/DDBJ whole genome shotgun (WGS) entry which is preliminary data.</text>
</comment>
<gene>
    <name evidence="1" type="ORF">AMECASPLE_009655</name>
</gene>
<sequence length="70" mass="8006">MKDWQPLVQCLALILPCHPEKELVTENGWMGTTANCQWEKNLIASPQASPCKCYHLLSRNEDSRRTKGVH</sequence>
<dbReference type="EMBL" id="JAHRIP010066377">
    <property type="protein sequence ID" value="MEQ2306574.1"/>
    <property type="molecule type" value="Genomic_DNA"/>
</dbReference>
<evidence type="ECO:0000313" key="2">
    <source>
        <dbReference type="Proteomes" id="UP001469553"/>
    </source>
</evidence>
<proteinExistence type="predicted"/>
<accession>A0ABV0ZL22</accession>
<reference evidence="1 2" key="1">
    <citation type="submission" date="2021-06" db="EMBL/GenBank/DDBJ databases">
        <authorList>
            <person name="Palmer J.M."/>
        </authorList>
    </citation>
    <scope>NUCLEOTIDE SEQUENCE [LARGE SCALE GENOMIC DNA]</scope>
    <source>
        <strain evidence="1 2">AS_MEX2019</strain>
        <tissue evidence="1">Muscle</tissue>
    </source>
</reference>
<keyword evidence="2" id="KW-1185">Reference proteome</keyword>
<name>A0ABV0ZL22_9TELE</name>
<evidence type="ECO:0000313" key="1">
    <source>
        <dbReference type="EMBL" id="MEQ2306574.1"/>
    </source>
</evidence>
<organism evidence="1 2">
    <name type="scientific">Ameca splendens</name>
    <dbReference type="NCBI Taxonomy" id="208324"/>
    <lineage>
        <taxon>Eukaryota</taxon>
        <taxon>Metazoa</taxon>
        <taxon>Chordata</taxon>
        <taxon>Craniata</taxon>
        <taxon>Vertebrata</taxon>
        <taxon>Euteleostomi</taxon>
        <taxon>Actinopterygii</taxon>
        <taxon>Neopterygii</taxon>
        <taxon>Teleostei</taxon>
        <taxon>Neoteleostei</taxon>
        <taxon>Acanthomorphata</taxon>
        <taxon>Ovalentaria</taxon>
        <taxon>Atherinomorphae</taxon>
        <taxon>Cyprinodontiformes</taxon>
        <taxon>Goodeidae</taxon>
        <taxon>Ameca</taxon>
    </lineage>
</organism>